<dbReference type="EMBL" id="DVIR01000045">
    <property type="protein sequence ID" value="HIS24742.1"/>
    <property type="molecule type" value="Genomic_DNA"/>
</dbReference>
<feature type="transmembrane region" description="Helical" evidence="1">
    <location>
        <begin position="41"/>
        <end position="66"/>
    </location>
</feature>
<dbReference type="Proteomes" id="UP000823982">
    <property type="component" value="Unassembled WGS sequence"/>
</dbReference>
<keyword evidence="1" id="KW-0812">Transmembrane</keyword>
<reference evidence="2" key="1">
    <citation type="submission" date="2020-10" db="EMBL/GenBank/DDBJ databases">
        <authorList>
            <person name="Gilroy R."/>
        </authorList>
    </citation>
    <scope>NUCLEOTIDE SEQUENCE</scope>
    <source>
        <strain evidence="2">CHK157-1446</strain>
    </source>
</reference>
<dbReference type="AlphaFoldDB" id="A0A9D1EPL3"/>
<name>A0A9D1EPL3_9FIRM</name>
<protein>
    <submittedName>
        <fullName evidence="2">Uncharacterized protein</fullName>
    </submittedName>
</protein>
<gene>
    <name evidence="2" type="ORF">IAD01_04985</name>
</gene>
<keyword evidence="1" id="KW-0472">Membrane</keyword>
<feature type="transmembrane region" description="Helical" evidence="1">
    <location>
        <begin position="86"/>
        <end position="107"/>
    </location>
</feature>
<sequence length="197" mass="22121">MKKTFTINKPWLFVKSALLLLLCWLASFVIVMFFPMCYQKFGIVMCFIFGICSVGASVCIYGDSMLKLGKNMRISDERSGADNSKFGLLMGLVPTVINYIFVIILYLSKFGVIAYDFYPLYKTLTFYFMPLTYIVAPNEAVVVDGVVQSVNVPATELSIGAMILVTILPIIFLITCHVAYTIAYKRVDVKSKILYGK</sequence>
<organism evidence="2 3">
    <name type="scientific">Candidatus Faeciplasma gallinarum</name>
    <dbReference type="NCBI Taxonomy" id="2840799"/>
    <lineage>
        <taxon>Bacteria</taxon>
        <taxon>Bacillati</taxon>
        <taxon>Bacillota</taxon>
        <taxon>Clostridia</taxon>
        <taxon>Eubacteriales</taxon>
        <taxon>Oscillospiraceae</taxon>
        <taxon>Oscillospiraceae incertae sedis</taxon>
        <taxon>Candidatus Faeciplasma</taxon>
    </lineage>
</organism>
<comment type="caution">
    <text evidence="2">The sequence shown here is derived from an EMBL/GenBank/DDBJ whole genome shotgun (WGS) entry which is preliminary data.</text>
</comment>
<accession>A0A9D1EPL3</accession>
<evidence type="ECO:0000256" key="1">
    <source>
        <dbReference type="SAM" id="Phobius"/>
    </source>
</evidence>
<reference evidence="2" key="2">
    <citation type="journal article" date="2021" name="PeerJ">
        <title>Extensive microbial diversity within the chicken gut microbiome revealed by metagenomics and culture.</title>
        <authorList>
            <person name="Gilroy R."/>
            <person name="Ravi A."/>
            <person name="Getino M."/>
            <person name="Pursley I."/>
            <person name="Horton D.L."/>
            <person name="Alikhan N.F."/>
            <person name="Baker D."/>
            <person name="Gharbi K."/>
            <person name="Hall N."/>
            <person name="Watson M."/>
            <person name="Adriaenssens E.M."/>
            <person name="Foster-Nyarko E."/>
            <person name="Jarju S."/>
            <person name="Secka A."/>
            <person name="Antonio M."/>
            <person name="Oren A."/>
            <person name="Chaudhuri R.R."/>
            <person name="La Ragione R."/>
            <person name="Hildebrand F."/>
            <person name="Pallen M.J."/>
        </authorList>
    </citation>
    <scope>NUCLEOTIDE SEQUENCE</scope>
    <source>
        <strain evidence="2">CHK157-1446</strain>
    </source>
</reference>
<feature type="transmembrane region" description="Helical" evidence="1">
    <location>
        <begin position="159"/>
        <end position="183"/>
    </location>
</feature>
<proteinExistence type="predicted"/>
<evidence type="ECO:0000313" key="2">
    <source>
        <dbReference type="EMBL" id="HIS24742.1"/>
    </source>
</evidence>
<feature type="transmembrane region" description="Helical" evidence="1">
    <location>
        <begin position="12"/>
        <end position="35"/>
    </location>
</feature>
<evidence type="ECO:0000313" key="3">
    <source>
        <dbReference type="Proteomes" id="UP000823982"/>
    </source>
</evidence>
<keyword evidence="1" id="KW-1133">Transmembrane helix</keyword>